<dbReference type="EMBL" id="JACHWB010000009">
    <property type="protein sequence ID" value="MBB3021298.1"/>
    <property type="molecule type" value="Genomic_DNA"/>
</dbReference>
<keyword evidence="2" id="KW-1185">Reference proteome</keyword>
<dbReference type="AlphaFoldDB" id="A0A7W4VQ94"/>
<sequence length="79" mass="8679">MLTSAPHWVELVTQIGRCEAFGDAWLTKRVRLQLEINTKLLASAQAQFGKDLVFSCGAGSQVRVTMVTGETCCDGYTIR</sequence>
<gene>
    <name evidence="1" type="ORF">FHR70_004394</name>
</gene>
<reference evidence="1 2" key="1">
    <citation type="submission" date="2020-08" db="EMBL/GenBank/DDBJ databases">
        <title>The Agave Microbiome: Exploring the role of microbial communities in plant adaptations to desert environments.</title>
        <authorList>
            <person name="Partida-Martinez L.P."/>
        </authorList>
    </citation>
    <scope>NUCLEOTIDE SEQUENCE [LARGE SCALE GENOMIC DNA]</scope>
    <source>
        <strain evidence="1 2">AT3.9</strain>
    </source>
</reference>
<organism evidence="1 2">
    <name type="scientific">Microvirga lupini</name>
    <dbReference type="NCBI Taxonomy" id="420324"/>
    <lineage>
        <taxon>Bacteria</taxon>
        <taxon>Pseudomonadati</taxon>
        <taxon>Pseudomonadota</taxon>
        <taxon>Alphaproteobacteria</taxon>
        <taxon>Hyphomicrobiales</taxon>
        <taxon>Methylobacteriaceae</taxon>
        <taxon>Microvirga</taxon>
    </lineage>
</organism>
<evidence type="ECO:0000313" key="2">
    <source>
        <dbReference type="Proteomes" id="UP000532010"/>
    </source>
</evidence>
<name>A0A7W4VQ94_9HYPH</name>
<proteinExistence type="predicted"/>
<comment type="caution">
    <text evidence="1">The sequence shown here is derived from an EMBL/GenBank/DDBJ whole genome shotgun (WGS) entry which is preliminary data.</text>
</comment>
<evidence type="ECO:0000313" key="1">
    <source>
        <dbReference type="EMBL" id="MBB3021298.1"/>
    </source>
</evidence>
<accession>A0A7W4VQ94</accession>
<protein>
    <submittedName>
        <fullName evidence="1">Uncharacterized protein</fullName>
    </submittedName>
</protein>
<dbReference type="RefSeq" id="WP_183454073.1">
    <property type="nucleotide sequence ID" value="NZ_JACHWB010000009.1"/>
</dbReference>
<dbReference type="Proteomes" id="UP000532010">
    <property type="component" value="Unassembled WGS sequence"/>
</dbReference>